<keyword evidence="2" id="KW-0732">Signal</keyword>
<protein>
    <submittedName>
        <fullName evidence="3">Uncharacterized protein</fullName>
    </submittedName>
</protein>
<evidence type="ECO:0000256" key="1">
    <source>
        <dbReference type="SAM" id="MobiDB-lite"/>
    </source>
</evidence>
<dbReference type="Proteomes" id="UP000290189">
    <property type="component" value="Unassembled WGS sequence"/>
</dbReference>
<evidence type="ECO:0000256" key="2">
    <source>
        <dbReference type="SAM" id="SignalP"/>
    </source>
</evidence>
<feature type="compositionally biased region" description="Low complexity" evidence="1">
    <location>
        <begin position="154"/>
        <end position="195"/>
    </location>
</feature>
<keyword evidence="3" id="KW-0496">Mitochondrion</keyword>
<dbReference type="AlphaFoldDB" id="A0A3P3Y739"/>
<gene>
    <name evidence="3" type="ORF">PLBR_LOCUS3200</name>
</gene>
<evidence type="ECO:0000313" key="3">
    <source>
        <dbReference type="EMBL" id="SPQ95985.1"/>
    </source>
</evidence>
<name>A0A3P3Y739_PLABS</name>
<feature type="compositionally biased region" description="Basic and acidic residues" evidence="1">
    <location>
        <begin position="108"/>
        <end position="153"/>
    </location>
</feature>
<feature type="signal peptide" evidence="2">
    <location>
        <begin position="1"/>
        <end position="19"/>
    </location>
</feature>
<feature type="chain" id="PRO_5018227475" evidence="2">
    <location>
        <begin position="20"/>
        <end position="315"/>
    </location>
</feature>
<feature type="compositionally biased region" description="Low complexity" evidence="1">
    <location>
        <begin position="219"/>
        <end position="235"/>
    </location>
</feature>
<proteinExistence type="predicted"/>
<geneLocation type="mitochondrion" evidence="3"/>
<reference evidence="3 4" key="1">
    <citation type="submission" date="2018-03" db="EMBL/GenBank/DDBJ databases">
        <authorList>
            <person name="Fogelqvist J."/>
        </authorList>
    </citation>
    <scope>NUCLEOTIDE SEQUENCE [LARGE SCALE GENOMIC DNA]</scope>
</reference>
<accession>A0A3P3Y739</accession>
<feature type="region of interest" description="Disordered" evidence="1">
    <location>
        <begin position="96"/>
        <end position="296"/>
    </location>
</feature>
<evidence type="ECO:0000313" key="4">
    <source>
        <dbReference type="Proteomes" id="UP000290189"/>
    </source>
</evidence>
<dbReference type="EMBL" id="OVEO01000005">
    <property type="protein sequence ID" value="SPQ95985.1"/>
    <property type="molecule type" value="Genomic_DNA"/>
</dbReference>
<sequence>MRALSTVAIWVAALAICLASSHSPTLVKVESESTAGAADEEEAIRQIIAGGVEMNQTSERSGTARIHVPMVRNGTERPVTIDLKLSVAPTKVLKQETTEIPVDDSIQDDGRRHAESDVERSGAGEYSKKPHLTRSLDRLASESDGDLRTENHQSKSSSGHRNVSSSSNRRPNHSESGATKGSRSRSSVVPSSSEKSGPRSRSGKADPTKAKRTKRSSDESNGGSSSTTTSSSTSKRSVDVWVASDGTILQPPTSSSSSSTSESDSVEFVSSSHSGGALKKMLGSRSSSGSRDAALVPNLGITPCLDMKDGVCRAR</sequence>
<organism evidence="3 4">
    <name type="scientific">Plasmodiophora brassicae</name>
    <name type="common">Clubroot disease agent</name>
    <dbReference type="NCBI Taxonomy" id="37360"/>
    <lineage>
        <taxon>Eukaryota</taxon>
        <taxon>Sar</taxon>
        <taxon>Rhizaria</taxon>
        <taxon>Endomyxa</taxon>
        <taxon>Phytomyxea</taxon>
        <taxon>Plasmodiophorida</taxon>
        <taxon>Plasmodiophoridae</taxon>
        <taxon>Plasmodiophora</taxon>
    </lineage>
</organism>
<feature type="compositionally biased region" description="Low complexity" evidence="1">
    <location>
        <begin position="253"/>
        <end position="274"/>
    </location>
</feature>